<proteinExistence type="predicted"/>
<evidence type="ECO:0000313" key="2">
    <source>
        <dbReference type="Proteomes" id="UP000003973"/>
    </source>
</evidence>
<dbReference type="HOGENOM" id="CLU_1494828_0_0_4"/>
<dbReference type="AlphaFoldDB" id="T5LE59"/>
<name>T5LE59_9BURK</name>
<accession>T5LE59</accession>
<gene>
    <name evidence="1" type="ORF">OFAG_02309</name>
</gene>
<keyword evidence="2" id="KW-1185">Reference proteome</keyword>
<dbReference type="EMBL" id="ACDP02000026">
    <property type="protein sequence ID" value="EQM95146.1"/>
    <property type="molecule type" value="Genomic_DNA"/>
</dbReference>
<comment type="caution">
    <text evidence="1">The sequence shown here is derived from an EMBL/GenBank/DDBJ whole genome shotgun (WGS) entry which is preliminary data.</text>
</comment>
<sequence length="180" mass="19571">MRFAPDPACPGRRSLAFSLCKAVPACRPVPRRTSGVPYHLHGHTGRITRTRTIAHTGPGALTCWPRFRKRSAASGAFPLFQRQRAVTSSSPDSVPCSADQRHSECNVSISPPYRLKRRTVTDRHFQLAGSLAANSGLASYFSAPDSSPRTRAVRTALPIYPTACRNRHVILPDLPVSAGS</sequence>
<dbReference type="Proteomes" id="UP000003973">
    <property type="component" value="Unassembled WGS sequence"/>
</dbReference>
<organism evidence="1 2">
    <name type="scientific">Oxalobacter paraformigenes</name>
    <dbReference type="NCBI Taxonomy" id="556268"/>
    <lineage>
        <taxon>Bacteria</taxon>
        <taxon>Pseudomonadati</taxon>
        <taxon>Pseudomonadota</taxon>
        <taxon>Betaproteobacteria</taxon>
        <taxon>Burkholderiales</taxon>
        <taxon>Oxalobacteraceae</taxon>
        <taxon>Oxalobacter</taxon>
    </lineage>
</organism>
<protein>
    <submittedName>
        <fullName evidence="1">Uncharacterized protein</fullName>
    </submittedName>
</protein>
<reference evidence="1" key="1">
    <citation type="submission" date="2011-10" db="EMBL/GenBank/DDBJ databases">
        <title>The Genome Sequence of Oxalobacter formigenes HOxBLS.</title>
        <authorList>
            <consortium name="The Broad Institute Genome Sequencing Platform"/>
            <person name="Earl A."/>
            <person name="Ward D."/>
            <person name="Feldgarden M."/>
            <person name="Gevers D."/>
            <person name="Allison M.J."/>
            <person name="Humphrey S."/>
            <person name="Young S.K."/>
            <person name="Zeng Q."/>
            <person name="Gargeya S."/>
            <person name="Fitzgerald M."/>
            <person name="Haas B."/>
            <person name="Abouelleil A."/>
            <person name="Alvarado L."/>
            <person name="Arachchi H.M."/>
            <person name="Berlin A."/>
            <person name="Brown A."/>
            <person name="Chapman S.B."/>
            <person name="Chen Z."/>
            <person name="Dunbar C."/>
            <person name="Freedman E."/>
            <person name="Gearin G."/>
            <person name="Goldberg J."/>
            <person name="Griggs A."/>
            <person name="Gujja S."/>
            <person name="Heiman D."/>
            <person name="Howarth C."/>
            <person name="Larson L."/>
            <person name="Lui A."/>
            <person name="MacDonald P.J.P."/>
            <person name="Montmayeur A."/>
            <person name="Murphy C."/>
            <person name="Neiman D."/>
            <person name="Pearson M."/>
            <person name="Priest M."/>
            <person name="Roberts A."/>
            <person name="Saif S."/>
            <person name="Shea T."/>
            <person name="Shenoy N."/>
            <person name="Sisk P."/>
            <person name="Stolte C."/>
            <person name="Sykes S."/>
            <person name="Wortman J."/>
            <person name="Nusbaum C."/>
            <person name="Birren B."/>
        </authorList>
    </citation>
    <scope>NUCLEOTIDE SEQUENCE [LARGE SCALE GENOMIC DNA]</scope>
    <source>
        <strain evidence="1">HOxBLS</strain>
    </source>
</reference>
<evidence type="ECO:0000313" key="1">
    <source>
        <dbReference type="EMBL" id="EQM95146.1"/>
    </source>
</evidence>